<name>A0ACB8AAY7_9AGAM</name>
<protein>
    <submittedName>
        <fullName evidence="1">Uncharacterized protein</fullName>
    </submittedName>
</protein>
<comment type="caution">
    <text evidence="1">The sequence shown here is derived from an EMBL/GenBank/DDBJ whole genome shotgun (WGS) entry which is preliminary data.</text>
</comment>
<feature type="non-terminal residue" evidence="1">
    <location>
        <position position="191"/>
    </location>
</feature>
<dbReference type="Proteomes" id="UP000790377">
    <property type="component" value="Unassembled WGS sequence"/>
</dbReference>
<gene>
    <name evidence="1" type="ORF">BJ138DRAFT_986064</name>
</gene>
<evidence type="ECO:0000313" key="2">
    <source>
        <dbReference type="Proteomes" id="UP000790377"/>
    </source>
</evidence>
<sequence length="191" mass="21008">MGKKRANLSGLSAFAKSVFNDSNTPEPAKTNVPIPESPIKPSPNASRRKIDPNGSEHKQPERPPKKVKTGILGAGRQSYDASSLVPHYSNAANVPEHLQKYFAQRKRYFSLYDEGCLLDEEGWYSVTPERIAHQIAERCRCDTILDAFCGVGGNAIAFAKTCERVIALDTSPIRLALARHNAVIYGVADRI</sequence>
<proteinExistence type="predicted"/>
<accession>A0ACB8AAY7</accession>
<reference evidence="1" key="1">
    <citation type="journal article" date="2021" name="New Phytol.">
        <title>Evolutionary innovations through gain and loss of genes in the ectomycorrhizal Boletales.</title>
        <authorList>
            <person name="Wu G."/>
            <person name="Miyauchi S."/>
            <person name="Morin E."/>
            <person name="Kuo A."/>
            <person name="Drula E."/>
            <person name="Varga T."/>
            <person name="Kohler A."/>
            <person name="Feng B."/>
            <person name="Cao Y."/>
            <person name="Lipzen A."/>
            <person name="Daum C."/>
            <person name="Hundley H."/>
            <person name="Pangilinan J."/>
            <person name="Johnson J."/>
            <person name="Barry K."/>
            <person name="LaButti K."/>
            <person name="Ng V."/>
            <person name="Ahrendt S."/>
            <person name="Min B."/>
            <person name="Choi I.G."/>
            <person name="Park H."/>
            <person name="Plett J.M."/>
            <person name="Magnuson J."/>
            <person name="Spatafora J.W."/>
            <person name="Nagy L.G."/>
            <person name="Henrissat B."/>
            <person name="Grigoriev I.V."/>
            <person name="Yang Z.L."/>
            <person name="Xu J."/>
            <person name="Martin F.M."/>
        </authorList>
    </citation>
    <scope>NUCLEOTIDE SEQUENCE</scope>
    <source>
        <strain evidence="1">ATCC 28755</strain>
    </source>
</reference>
<keyword evidence="2" id="KW-1185">Reference proteome</keyword>
<dbReference type="EMBL" id="MU267721">
    <property type="protein sequence ID" value="KAH7910253.1"/>
    <property type="molecule type" value="Genomic_DNA"/>
</dbReference>
<evidence type="ECO:0000313" key="1">
    <source>
        <dbReference type="EMBL" id="KAH7910253.1"/>
    </source>
</evidence>
<organism evidence="1 2">
    <name type="scientific">Hygrophoropsis aurantiaca</name>
    <dbReference type="NCBI Taxonomy" id="72124"/>
    <lineage>
        <taxon>Eukaryota</taxon>
        <taxon>Fungi</taxon>
        <taxon>Dikarya</taxon>
        <taxon>Basidiomycota</taxon>
        <taxon>Agaricomycotina</taxon>
        <taxon>Agaricomycetes</taxon>
        <taxon>Agaricomycetidae</taxon>
        <taxon>Boletales</taxon>
        <taxon>Coniophorineae</taxon>
        <taxon>Hygrophoropsidaceae</taxon>
        <taxon>Hygrophoropsis</taxon>
    </lineage>
</organism>